<evidence type="ECO:0000256" key="1">
    <source>
        <dbReference type="ARBA" id="ARBA00022737"/>
    </source>
</evidence>
<accession>A0A9Q0FY39</accession>
<organism evidence="3 4">
    <name type="scientific">Turnera subulata</name>
    <dbReference type="NCBI Taxonomy" id="218843"/>
    <lineage>
        <taxon>Eukaryota</taxon>
        <taxon>Viridiplantae</taxon>
        <taxon>Streptophyta</taxon>
        <taxon>Embryophyta</taxon>
        <taxon>Tracheophyta</taxon>
        <taxon>Spermatophyta</taxon>
        <taxon>Magnoliopsida</taxon>
        <taxon>eudicotyledons</taxon>
        <taxon>Gunneridae</taxon>
        <taxon>Pentapetalae</taxon>
        <taxon>rosids</taxon>
        <taxon>fabids</taxon>
        <taxon>Malpighiales</taxon>
        <taxon>Passifloraceae</taxon>
        <taxon>Turnera</taxon>
    </lineage>
</organism>
<evidence type="ECO:0000313" key="3">
    <source>
        <dbReference type="EMBL" id="KAJ4840033.1"/>
    </source>
</evidence>
<feature type="domain" description="DC1" evidence="2">
    <location>
        <begin position="79"/>
        <end position="122"/>
    </location>
</feature>
<sequence length="337" mass="35551">MGMIAGQPEPTVQHFSHPHLLHLSNFQPQQSLRLDSCSGCMLSISAGSWVYNCNMCNYFLHVSCAQLPQQITHPCDQTHVLSLLPIPIYPGGLFSCDACGEQGNGFSYHCGACNIDLHTACAAMPLSLNHQSHHHQLHLLFSVPYPNQGFSCDICHNLGSKQWLYRCNICEFDAHLDCAAREATAPTPAQQVQVGQPLPTTPSPSVIPQYHQGLGAPYVGIPYSQNFASNNYVNQTAPYGMPVGRSSGQVNGLLNQVRPNSSSHNLGRLLVQGLLGIPIGGFGHGRRTGGGDLLSSLGGVDLGGLTGVGNGGLDLGGVLGGGMDFGGLGIDFGGLGN</sequence>
<dbReference type="InterPro" id="IPR046349">
    <property type="entry name" value="C1-like_sf"/>
</dbReference>
<feature type="domain" description="DC1" evidence="2">
    <location>
        <begin position="131"/>
        <end position="179"/>
    </location>
</feature>
<proteinExistence type="predicted"/>
<dbReference type="PANTHER" id="PTHR46288:SF83">
    <property type="entry name" value="CYSTEINE_HISTIDINE-RICH C1 DOMAIN FAMILY PROTEIN"/>
    <property type="match status" value="1"/>
</dbReference>
<dbReference type="SUPFAM" id="SSF57889">
    <property type="entry name" value="Cysteine-rich domain"/>
    <property type="match status" value="1"/>
</dbReference>
<comment type="caution">
    <text evidence="3">The sequence shown here is derived from an EMBL/GenBank/DDBJ whole genome shotgun (WGS) entry which is preliminary data.</text>
</comment>
<dbReference type="OrthoDB" id="1877533at2759"/>
<keyword evidence="1" id="KW-0677">Repeat</keyword>
<dbReference type="PANTHER" id="PTHR46288">
    <property type="entry name" value="PHORBOL-ESTER/DAG-TYPE DOMAIN-CONTAINING PROTEIN"/>
    <property type="match status" value="1"/>
</dbReference>
<protein>
    <recommendedName>
        <fullName evidence="2">DC1 domain-containing protein</fullName>
    </recommendedName>
</protein>
<keyword evidence="4" id="KW-1185">Reference proteome</keyword>
<gene>
    <name evidence="3" type="ORF">Tsubulata_033349</name>
</gene>
<evidence type="ECO:0000313" key="4">
    <source>
        <dbReference type="Proteomes" id="UP001141552"/>
    </source>
</evidence>
<name>A0A9Q0FY39_9ROSI</name>
<reference evidence="3" key="1">
    <citation type="submission" date="2022-02" db="EMBL/GenBank/DDBJ databases">
        <authorList>
            <person name="Henning P.M."/>
            <person name="McCubbin A.G."/>
            <person name="Shore J.S."/>
        </authorList>
    </citation>
    <scope>NUCLEOTIDE SEQUENCE</scope>
    <source>
        <strain evidence="3">F60SS</strain>
        <tissue evidence="3">Leaves</tissue>
    </source>
</reference>
<dbReference type="Pfam" id="PF03107">
    <property type="entry name" value="C1_2"/>
    <property type="match status" value="3"/>
</dbReference>
<dbReference type="AlphaFoldDB" id="A0A9Q0FY39"/>
<dbReference type="InterPro" id="IPR004146">
    <property type="entry name" value="DC1"/>
</dbReference>
<evidence type="ECO:0000259" key="2">
    <source>
        <dbReference type="Pfam" id="PF03107"/>
    </source>
</evidence>
<dbReference type="EMBL" id="JAKUCV010003133">
    <property type="protein sequence ID" value="KAJ4840033.1"/>
    <property type="molecule type" value="Genomic_DNA"/>
</dbReference>
<reference evidence="3" key="2">
    <citation type="journal article" date="2023" name="Plants (Basel)">
        <title>Annotation of the Turnera subulata (Passifloraceae) Draft Genome Reveals the S-Locus Evolved after the Divergence of Turneroideae from Passifloroideae in a Stepwise Manner.</title>
        <authorList>
            <person name="Henning P.M."/>
            <person name="Roalson E.H."/>
            <person name="Mir W."/>
            <person name="McCubbin A.G."/>
            <person name="Shore J.S."/>
        </authorList>
    </citation>
    <scope>NUCLEOTIDE SEQUENCE</scope>
    <source>
        <strain evidence="3">F60SS</strain>
    </source>
</reference>
<feature type="domain" description="DC1" evidence="2">
    <location>
        <begin position="15"/>
        <end position="65"/>
    </location>
</feature>
<dbReference type="Proteomes" id="UP001141552">
    <property type="component" value="Unassembled WGS sequence"/>
</dbReference>